<dbReference type="EMBL" id="KY565517">
    <property type="protein sequence ID" value="ARR74945.1"/>
    <property type="molecule type" value="Genomic_DNA"/>
</dbReference>
<dbReference type="Pfam" id="PF00145">
    <property type="entry name" value="DNA_methylase"/>
    <property type="match status" value="1"/>
</dbReference>
<protein>
    <submittedName>
        <fullName evidence="6">Putative DNA cytosine-5--methyltransferase</fullName>
    </submittedName>
</protein>
<dbReference type="GO" id="GO:0008168">
    <property type="term" value="F:methyltransferase activity"/>
    <property type="evidence" value="ECO:0007669"/>
    <property type="project" value="UniProtKB-KW"/>
</dbReference>
<evidence type="ECO:0000256" key="4">
    <source>
        <dbReference type="PROSITE-ProRule" id="PRU01016"/>
    </source>
</evidence>
<proteinExistence type="inferred from homology"/>
<evidence type="ECO:0000256" key="2">
    <source>
        <dbReference type="ARBA" id="ARBA00022679"/>
    </source>
</evidence>
<dbReference type="InterPro" id="IPR001525">
    <property type="entry name" value="C5_MeTfrase"/>
</dbReference>
<evidence type="ECO:0000256" key="3">
    <source>
        <dbReference type="ARBA" id="ARBA00022691"/>
    </source>
</evidence>
<dbReference type="PANTHER" id="PTHR46098:SF1">
    <property type="entry name" value="TRNA (CYTOSINE(38)-C(5))-METHYLTRANSFERASE"/>
    <property type="match status" value="1"/>
</dbReference>
<feature type="active site" evidence="4">
    <location>
        <position position="76"/>
    </location>
</feature>
<dbReference type="PANTHER" id="PTHR46098">
    <property type="entry name" value="TRNA (CYTOSINE(38)-C(5))-METHYLTRANSFERASE"/>
    <property type="match status" value="1"/>
</dbReference>
<name>A0A1X9VNN7_9VIRU</name>
<keyword evidence="2 4" id="KW-0808">Transferase</keyword>
<dbReference type="PROSITE" id="PS51679">
    <property type="entry name" value="SAM_MT_C5"/>
    <property type="match status" value="1"/>
</dbReference>
<evidence type="ECO:0000256" key="5">
    <source>
        <dbReference type="RuleBase" id="RU000416"/>
    </source>
</evidence>
<keyword evidence="3 4" id="KW-0949">S-adenosyl-L-methionine</keyword>
<dbReference type="SUPFAM" id="SSF53335">
    <property type="entry name" value="S-adenosyl-L-methionine-dependent methyltransferases"/>
    <property type="match status" value="1"/>
</dbReference>
<keyword evidence="1 4" id="KW-0489">Methyltransferase</keyword>
<comment type="similarity">
    <text evidence="4 5">Belongs to the class I-like SAM-binding methyltransferase superfamily. C5-methyltransferase family.</text>
</comment>
<dbReference type="Gene3D" id="3.40.50.150">
    <property type="entry name" value="Vaccinia Virus protein VP39"/>
    <property type="match status" value="1"/>
</dbReference>
<evidence type="ECO:0000256" key="1">
    <source>
        <dbReference type="ARBA" id="ARBA00022603"/>
    </source>
</evidence>
<dbReference type="PRINTS" id="PR00105">
    <property type="entry name" value="C5METTRFRASE"/>
</dbReference>
<gene>
    <name evidence="6" type="ORF">SAGO17_00025</name>
</gene>
<accession>A0A1X9VNN7</accession>
<sequence>MNVLSIATDCSGIEAPIQALLQMKIKFKHKWSSEIDPFARQSLLANYKPETLYTDITQRDHTKLPYVDIYVCVFPCQPFSSLGKRLGTNDSRGNIMLHCIETIKHSKPTLFILENVKRFKTIEKTQPFNFLIQQLESLNYNVAHFVLNTKDYGLPQNRERIYIIGTLKTSNLTSPVNPPKTVPMKPLEDVLSNYYLQTTISPSLLKNLNRITDKRNYIVTPFTFSSICTISPTLTTNCMKFYTTQYKRYLIIKECLALQGFPINFKQVVSNYQLFKQIGNSMSVPVLVHIFKQVNVKKLTKK</sequence>
<dbReference type="GO" id="GO:0032259">
    <property type="term" value="P:methylation"/>
    <property type="evidence" value="ECO:0007669"/>
    <property type="project" value="UniProtKB-KW"/>
</dbReference>
<reference evidence="6" key="1">
    <citation type="journal article" date="2017" name="ISME J.">
        <title>Genomic exploration of individual giant ocean viruses.</title>
        <authorList>
            <person name="Wilson W.H."/>
            <person name="Gilg I.C."/>
            <person name="Moniruzzaman M."/>
            <person name="Field E.K."/>
            <person name="Koren S."/>
            <person name="LeCleir G.R."/>
            <person name="Martinez Martinez J."/>
            <person name="Poulton N.J."/>
            <person name="Swan B.K."/>
            <person name="Stepanauskas R."/>
            <person name="Wilhelm S.W."/>
        </authorList>
    </citation>
    <scope>NUCLEOTIDE SEQUENCE</scope>
</reference>
<organism evidence="6">
    <name type="scientific">Mimivirus AB-566-O17</name>
    <dbReference type="NCBI Taxonomy" id="1988039"/>
    <lineage>
        <taxon>Viruses</taxon>
        <taxon>Varidnaviria</taxon>
        <taxon>Bamfordvirae</taxon>
        <taxon>Nucleocytoviricota</taxon>
        <taxon>Megaviricetes</taxon>
        <taxon>Imitervirales</taxon>
        <taxon>Mimiviridae</taxon>
        <taxon>Megamimivirinae</taxon>
        <taxon>Mimivirus</taxon>
    </lineage>
</organism>
<evidence type="ECO:0000313" key="6">
    <source>
        <dbReference type="EMBL" id="ARR74945.1"/>
    </source>
</evidence>
<dbReference type="InterPro" id="IPR029063">
    <property type="entry name" value="SAM-dependent_MTases_sf"/>
</dbReference>
<dbReference type="InterPro" id="IPR050750">
    <property type="entry name" value="C5-MTase"/>
</dbReference>
<dbReference type="NCBIfam" id="TIGR00675">
    <property type="entry name" value="dcm"/>
    <property type="match status" value="1"/>
</dbReference>
<dbReference type="Gene3D" id="3.90.120.10">
    <property type="entry name" value="DNA Methylase, subunit A, domain 2"/>
    <property type="match status" value="1"/>
</dbReference>